<evidence type="ECO:0000313" key="2">
    <source>
        <dbReference type="Proteomes" id="UP000245926"/>
    </source>
</evidence>
<dbReference type="OrthoDB" id="164224at2"/>
<dbReference type="RefSeq" id="WP_109893406.1">
    <property type="nucleotide sequence ID" value="NZ_CP029550.1"/>
</dbReference>
<protein>
    <submittedName>
        <fullName evidence="1">Ferredoxin</fullName>
    </submittedName>
</protein>
<accession>A0A2U8WA43</accession>
<dbReference type="Pfam" id="PF13370">
    <property type="entry name" value="Fer4_13"/>
    <property type="match status" value="1"/>
</dbReference>
<organism evidence="1 2">
    <name type="scientific">Methylobacterium durans</name>
    <dbReference type="NCBI Taxonomy" id="2202825"/>
    <lineage>
        <taxon>Bacteria</taxon>
        <taxon>Pseudomonadati</taxon>
        <taxon>Pseudomonadota</taxon>
        <taxon>Alphaproteobacteria</taxon>
        <taxon>Hyphomicrobiales</taxon>
        <taxon>Methylobacteriaceae</taxon>
        <taxon>Methylobacterium</taxon>
    </lineage>
</organism>
<dbReference type="Proteomes" id="UP000245926">
    <property type="component" value="Chromosome"/>
</dbReference>
<name>A0A2U8WA43_9HYPH</name>
<dbReference type="AlphaFoldDB" id="A0A2U8WA43"/>
<dbReference type="SUPFAM" id="SSF54862">
    <property type="entry name" value="4Fe-4S ferredoxins"/>
    <property type="match status" value="1"/>
</dbReference>
<dbReference type="EMBL" id="CP029550">
    <property type="protein sequence ID" value="AWN43015.1"/>
    <property type="molecule type" value="Genomic_DNA"/>
</dbReference>
<dbReference type="KEGG" id="mets:DK389_24130"/>
<reference evidence="2" key="1">
    <citation type="submission" date="2018-05" db="EMBL/GenBank/DDBJ databases">
        <title>Complete Genome Sequence of Methylobacterium sp. 17SD2-17.</title>
        <authorList>
            <person name="Srinivasan S."/>
        </authorList>
    </citation>
    <scope>NUCLEOTIDE SEQUENCE [LARGE SCALE GENOMIC DNA]</scope>
    <source>
        <strain evidence="2">17SD2-17</strain>
    </source>
</reference>
<gene>
    <name evidence="1" type="ORF">DK389_24130</name>
</gene>
<evidence type="ECO:0000313" key="1">
    <source>
        <dbReference type="EMBL" id="AWN43015.1"/>
    </source>
</evidence>
<proteinExistence type="predicted"/>
<sequence length="89" mass="9759">MPETAPDPVPDSRAGALRVSVDLNRCQAYAQCCYAAPRHFRIEGREALFYDPAPAAADREAIEQARIACPVQAIHVEVIRAEDPERSAP</sequence>
<keyword evidence="2" id="KW-1185">Reference proteome</keyword>
<dbReference type="Gene3D" id="3.30.70.20">
    <property type="match status" value="1"/>
</dbReference>